<evidence type="ECO:0008006" key="3">
    <source>
        <dbReference type="Google" id="ProtNLM"/>
    </source>
</evidence>
<sequence>MTLMSLALFLRMTQRLINSIFEEQKQSMKKIPVLVVTALLLSGCATPNRNTISPTPSQVCHTGDPMIQTTLYFGLNRPSGTVITTAEWQTFIDQQVTPRFKDGLSVFDAKGQWLGNDGKLARESSKALLLIHTPGKESETNIEALRSIYKQQFAQDSVMRVDAPVCVAF</sequence>
<comment type="caution">
    <text evidence="1">The sequence shown here is derived from an EMBL/GenBank/DDBJ whole genome shotgun (WGS) entry which is preliminary data.</text>
</comment>
<name>A0A2D0KW23_9GAMM</name>
<keyword evidence="2" id="KW-1185">Reference proteome</keyword>
<gene>
    <name evidence="1" type="ORF">Xsto_00175</name>
</gene>
<organism evidence="1 2">
    <name type="scientific">Xenorhabdus stockiae</name>
    <dbReference type="NCBI Taxonomy" id="351614"/>
    <lineage>
        <taxon>Bacteria</taxon>
        <taxon>Pseudomonadati</taxon>
        <taxon>Pseudomonadota</taxon>
        <taxon>Gammaproteobacteria</taxon>
        <taxon>Enterobacterales</taxon>
        <taxon>Morganellaceae</taxon>
        <taxon>Xenorhabdus</taxon>
    </lineage>
</organism>
<dbReference type="EMBL" id="NJAJ01000002">
    <property type="protein sequence ID" value="PHM67612.1"/>
    <property type="molecule type" value="Genomic_DNA"/>
</dbReference>
<dbReference type="AlphaFoldDB" id="A0A2D0KW23"/>
<dbReference type="Pfam" id="PF12098">
    <property type="entry name" value="DUF3574"/>
    <property type="match status" value="1"/>
</dbReference>
<evidence type="ECO:0000313" key="2">
    <source>
        <dbReference type="Proteomes" id="UP000222366"/>
    </source>
</evidence>
<dbReference type="Proteomes" id="UP000222366">
    <property type="component" value="Unassembled WGS sequence"/>
</dbReference>
<evidence type="ECO:0000313" key="1">
    <source>
        <dbReference type="EMBL" id="PHM67612.1"/>
    </source>
</evidence>
<accession>A0A2D0KW23</accession>
<protein>
    <recommendedName>
        <fullName evidence="3">Ribosomal protein S3</fullName>
    </recommendedName>
</protein>
<dbReference type="InterPro" id="IPR021957">
    <property type="entry name" value="DUF3574"/>
</dbReference>
<proteinExistence type="predicted"/>
<reference evidence="1 2" key="1">
    <citation type="journal article" date="2017" name="Nat. Microbiol.">
        <title>Natural product diversity associated with the nematode symbionts Photorhabdus and Xenorhabdus.</title>
        <authorList>
            <person name="Tobias N.J."/>
            <person name="Wolff H."/>
            <person name="Djahanschiri B."/>
            <person name="Grundmann F."/>
            <person name="Kronenwerth M."/>
            <person name="Shi Y.M."/>
            <person name="Simonyi S."/>
            <person name="Grun P."/>
            <person name="Shapiro-Ilan D."/>
            <person name="Pidot S.J."/>
            <person name="Stinear T.P."/>
            <person name="Ebersberger I."/>
            <person name="Bode H.B."/>
        </authorList>
    </citation>
    <scope>NUCLEOTIDE SEQUENCE [LARGE SCALE GENOMIC DNA]</scope>
    <source>
        <strain evidence="1 2">DSM 17904</strain>
    </source>
</reference>